<dbReference type="Proteomes" id="UP000321046">
    <property type="component" value="Unassembled WGS sequence"/>
</dbReference>
<evidence type="ECO:0000313" key="6">
    <source>
        <dbReference type="Proteomes" id="UP000321046"/>
    </source>
</evidence>
<dbReference type="SUPFAM" id="SSF53649">
    <property type="entry name" value="Alkaline phosphatase-like"/>
    <property type="match status" value="1"/>
</dbReference>
<protein>
    <submittedName>
        <fullName evidence="5">Sulfatase</fullName>
    </submittedName>
</protein>
<proteinExistence type="predicted"/>
<feature type="chain" id="PRO_5022936081" evidence="3">
    <location>
        <begin position="25"/>
        <end position="825"/>
    </location>
</feature>
<sequence length="825" mass="91412">MTSMKWPHGLAFATLVFVAGAPLACSSRSPEQASEARQNLERVADPAVVPTSGAPELDPPLPSFDGAHYTSFDLLRNRPLAHRVSNGADARAYWVDAREPDFMRYIHGNHGREWIVRAEVDGGVISATKGREARIWLPAPTGEVEELAMRVFSPARGHNDLQITLNGHRLEKVALEEGWQTLRLPLADAPVRADNAIALSFSNMGRVDGQLSGGGFAWARLGDALPEVARAETGSALTDVEVTPDAATGAAPESEATQRSEGAAAANPGAAEAPVMAERETAVVGPEPHQHNLGQGEVALAAGEGLSWLVWAHHDAHLQLEVEAEPGCGPRVRLEREAGEGAVATALDDARALVKGRGDTQTTSWKLPVEEDAITRLEIFAGEGCTDAMTLKSAQVVREGELPEMPATIEPPRYVLFWVIDTLRADYLPIHFETNVQAPNLKRLADEGVSFELAYVQGTESRASHASLFSGLYPNRHGVAGRGKVRDDVRVVQQFFKDADYRTAMYSSNGYASHLLNLRRAWDAYQNNIHEQTALDGMFMANQGLRWVESNLEHPFFLYLGTIDPHVTYRRHEEYIGLYDTEPYNGRFQRYISGEDLGLVKGKRLPVSERDKERIINLYKNEITYNDNAFGHLRAELERLGIWEDTLVVVTSDHGEEFWEHGSVGHGHNVHQEMVHVPLIFHYAKLPRGRVVKAGADVVDVLPTVTALLGLEHPEDKQGMNLLPTMFGQHGGYPSPAVATQYQLHYGMQAAQWKIYLRAGQFKLYDRSQDVLELNDVAEAHPLASRWMQDSVGWFRAHRARWDKERWGVPTNVAPGFWEKISEVD</sequence>
<accession>A0A5C6X5S3</accession>
<evidence type="ECO:0000313" key="5">
    <source>
        <dbReference type="EMBL" id="TXD31934.1"/>
    </source>
</evidence>
<dbReference type="EMBL" id="VOSL01000143">
    <property type="protein sequence ID" value="TXD31934.1"/>
    <property type="molecule type" value="Genomic_DNA"/>
</dbReference>
<evidence type="ECO:0000259" key="4">
    <source>
        <dbReference type="Pfam" id="PF00884"/>
    </source>
</evidence>
<comment type="caution">
    <text evidence="5">The sequence shown here is derived from an EMBL/GenBank/DDBJ whole genome shotgun (WGS) entry which is preliminary data.</text>
</comment>
<comment type="PTM">
    <text evidence="1">The conversion to 3-oxoalanine (also known as C-formylglycine, FGly), of a serine or cysteine residue in prokaryotes and of a cysteine residue in eukaryotes, is critical for catalytic activity.</text>
</comment>
<feature type="signal peptide" evidence="3">
    <location>
        <begin position="1"/>
        <end position="24"/>
    </location>
</feature>
<dbReference type="PANTHER" id="PTHR43751:SF3">
    <property type="entry name" value="SULFATASE N-TERMINAL DOMAIN-CONTAINING PROTEIN"/>
    <property type="match status" value="1"/>
</dbReference>
<dbReference type="AlphaFoldDB" id="A0A5C6X5S3"/>
<evidence type="ECO:0000256" key="1">
    <source>
        <dbReference type="PIRSR" id="PIRSR600917-52"/>
    </source>
</evidence>
<feature type="modified residue" description="3-oxoalanine (Ser)" evidence="1">
    <location>
        <position position="461"/>
    </location>
</feature>
<feature type="domain" description="Sulfatase N-terminal" evidence="4">
    <location>
        <begin position="415"/>
        <end position="710"/>
    </location>
</feature>
<name>A0A5C6X5S3_9DELT</name>
<dbReference type="InterPro" id="IPR017850">
    <property type="entry name" value="Alkaline_phosphatase_core_sf"/>
</dbReference>
<feature type="compositionally biased region" description="Low complexity" evidence="2">
    <location>
        <begin position="261"/>
        <end position="274"/>
    </location>
</feature>
<keyword evidence="3" id="KW-0732">Signal</keyword>
<dbReference type="RefSeq" id="WP_146977054.1">
    <property type="nucleotide sequence ID" value="NZ_VOSL01000143.1"/>
</dbReference>
<dbReference type="CDD" id="cd16148">
    <property type="entry name" value="sulfatase_like"/>
    <property type="match status" value="1"/>
</dbReference>
<organism evidence="5 6">
    <name type="scientific">Lujinxingia vulgaris</name>
    <dbReference type="NCBI Taxonomy" id="2600176"/>
    <lineage>
        <taxon>Bacteria</taxon>
        <taxon>Deltaproteobacteria</taxon>
        <taxon>Bradymonadales</taxon>
        <taxon>Lujinxingiaceae</taxon>
        <taxon>Lujinxingia</taxon>
    </lineage>
</organism>
<feature type="region of interest" description="Disordered" evidence="2">
    <location>
        <begin position="235"/>
        <end position="277"/>
    </location>
</feature>
<dbReference type="PANTHER" id="PTHR43751">
    <property type="entry name" value="SULFATASE"/>
    <property type="match status" value="1"/>
</dbReference>
<evidence type="ECO:0000256" key="3">
    <source>
        <dbReference type="SAM" id="SignalP"/>
    </source>
</evidence>
<dbReference type="InterPro" id="IPR052701">
    <property type="entry name" value="GAG_Ulvan_Degrading_Sulfatases"/>
</dbReference>
<dbReference type="Pfam" id="PF00884">
    <property type="entry name" value="Sulfatase"/>
    <property type="match status" value="1"/>
</dbReference>
<dbReference type="Gene3D" id="3.40.720.10">
    <property type="entry name" value="Alkaline Phosphatase, subunit A"/>
    <property type="match status" value="1"/>
</dbReference>
<dbReference type="OrthoDB" id="5500422at2"/>
<dbReference type="InterPro" id="IPR000917">
    <property type="entry name" value="Sulfatase_N"/>
</dbReference>
<gene>
    <name evidence="5" type="ORF">FRC96_19520</name>
</gene>
<evidence type="ECO:0000256" key="2">
    <source>
        <dbReference type="SAM" id="MobiDB-lite"/>
    </source>
</evidence>
<reference evidence="5 6" key="1">
    <citation type="submission" date="2019-08" db="EMBL/GenBank/DDBJ databases">
        <title>Bradymonadales sp. TMQ2.</title>
        <authorList>
            <person name="Liang Q."/>
        </authorList>
    </citation>
    <scope>NUCLEOTIDE SEQUENCE [LARGE SCALE GENOMIC DNA]</scope>
    <source>
        <strain evidence="5 6">TMQ2</strain>
    </source>
</reference>